<sequence>MASKNPPYEVPFPKLSVASNGQPPKEHKVPILGETASECGLKVPDVFEDPYMGIVPVSAPPAPPLPSSPVLEFNNLSHVSSEQQMKPSAKELCFSRIVPQMMADLDNYAS</sequence>
<gene>
    <name evidence="2" type="ORF">SASPL_144890</name>
</gene>
<feature type="region of interest" description="Disordered" evidence="1">
    <location>
        <begin position="1"/>
        <end position="28"/>
    </location>
</feature>
<protein>
    <submittedName>
        <fullName evidence="2">Uncharacterized protein</fullName>
    </submittedName>
</protein>
<dbReference type="Proteomes" id="UP000298416">
    <property type="component" value="Unassembled WGS sequence"/>
</dbReference>
<evidence type="ECO:0000313" key="3">
    <source>
        <dbReference type="Proteomes" id="UP000298416"/>
    </source>
</evidence>
<comment type="caution">
    <text evidence="2">The sequence shown here is derived from an EMBL/GenBank/DDBJ whole genome shotgun (WGS) entry which is preliminary data.</text>
</comment>
<evidence type="ECO:0000256" key="1">
    <source>
        <dbReference type="SAM" id="MobiDB-lite"/>
    </source>
</evidence>
<reference evidence="2" key="1">
    <citation type="submission" date="2018-01" db="EMBL/GenBank/DDBJ databases">
        <authorList>
            <person name="Mao J.F."/>
        </authorList>
    </citation>
    <scope>NUCLEOTIDE SEQUENCE</scope>
    <source>
        <strain evidence="2">Huo1</strain>
        <tissue evidence="2">Leaf</tissue>
    </source>
</reference>
<accession>A0A8X8WI14</accession>
<dbReference type="AlphaFoldDB" id="A0A8X8WI14"/>
<evidence type="ECO:0000313" key="2">
    <source>
        <dbReference type="EMBL" id="KAG6394306.1"/>
    </source>
</evidence>
<reference evidence="2" key="2">
    <citation type="submission" date="2020-08" db="EMBL/GenBank/DDBJ databases">
        <title>Plant Genome Project.</title>
        <authorList>
            <person name="Zhang R.-G."/>
        </authorList>
    </citation>
    <scope>NUCLEOTIDE SEQUENCE</scope>
    <source>
        <strain evidence="2">Huo1</strain>
        <tissue evidence="2">Leaf</tissue>
    </source>
</reference>
<name>A0A8X8WI14_SALSN</name>
<proteinExistence type="predicted"/>
<keyword evidence="3" id="KW-1185">Reference proteome</keyword>
<dbReference type="EMBL" id="PNBA02000017">
    <property type="protein sequence ID" value="KAG6394306.1"/>
    <property type="molecule type" value="Genomic_DNA"/>
</dbReference>
<organism evidence="2">
    <name type="scientific">Salvia splendens</name>
    <name type="common">Scarlet sage</name>
    <dbReference type="NCBI Taxonomy" id="180675"/>
    <lineage>
        <taxon>Eukaryota</taxon>
        <taxon>Viridiplantae</taxon>
        <taxon>Streptophyta</taxon>
        <taxon>Embryophyta</taxon>
        <taxon>Tracheophyta</taxon>
        <taxon>Spermatophyta</taxon>
        <taxon>Magnoliopsida</taxon>
        <taxon>eudicotyledons</taxon>
        <taxon>Gunneridae</taxon>
        <taxon>Pentapetalae</taxon>
        <taxon>asterids</taxon>
        <taxon>lamiids</taxon>
        <taxon>Lamiales</taxon>
        <taxon>Lamiaceae</taxon>
        <taxon>Nepetoideae</taxon>
        <taxon>Mentheae</taxon>
        <taxon>Salviinae</taxon>
        <taxon>Salvia</taxon>
        <taxon>Salvia subgen. Calosphace</taxon>
        <taxon>core Calosphace</taxon>
    </lineage>
</organism>